<proteinExistence type="predicted"/>
<dbReference type="InterPro" id="IPR016092">
    <property type="entry name" value="ATAP"/>
</dbReference>
<dbReference type="Proteomes" id="UP000190092">
    <property type="component" value="Unassembled WGS sequence"/>
</dbReference>
<keyword evidence="2" id="KW-0408">Iron</keyword>
<name>A0A1T4KU42_9HYPH</name>
<dbReference type="GO" id="GO:0051537">
    <property type="term" value="F:2 iron, 2 sulfur cluster binding"/>
    <property type="evidence" value="ECO:0007669"/>
    <property type="project" value="TreeGrafter"/>
</dbReference>
<dbReference type="FunFam" id="2.60.300.12:FF:000006">
    <property type="entry name" value="Iron-sulfur cluster assembly 2 mitochondrial"/>
    <property type="match status" value="1"/>
</dbReference>
<dbReference type="InterPro" id="IPR035903">
    <property type="entry name" value="HesB-like_dom_sf"/>
</dbReference>
<gene>
    <name evidence="4" type="ORF">SAMN02745126_01156</name>
</gene>
<evidence type="ECO:0000256" key="2">
    <source>
        <dbReference type="ARBA" id="ARBA00023004"/>
    </source>
</evidence>
<protein>
    <submittedName>
        <fullName evidence="4">Iron-sulfur cluster insertion protein</fullName>
    </submittedName>
</protein>
<dbReference type="PANTHER" id="PTHR43011:SF1">
    <property type="entry name" value="IRON-SULFUR CLUSTER ASSEMBLY 2 HOMOLOG, MITOCHONDRIAL"/>
    <property type="match status" value="1"/>
</dbReference>
<dbReference type="Gene3D" id="2.60.300.12">
    <property type="entry name" value="HesB-like domain"/>
    <property type="match status" value="1"/>
</dbReference>
<keyword evidence="5" id="KW-1185">Reference proteome</keyword>
<dbReference type="STRING" id="225324.SAMN02745126_01156"/>
<dbReference type="PANTHER" id="PTHR43011">
    <property type="entry name" value="IRON-SULFUR CLUSTER ASSEMBLY 2 HOMOLOG, MITOCHONDRIAL"/>
    <property type="match status" value="1"/>
</dbReference>
<dbReference type="NCBIfam" id="TIGR00049">
    <property type="entry name" value="iron-sulfur cluster assembly accessory protein"/>
    <property type="match status" value="1"/>
</dbReference>
<dbReference type="AlphaFoldDB" id="A0A1T4KU42"/>
<dbReference type="NCBIfam" id="NF010147">
    <property type="entry name" value="PRK13623.1"/>
    <property type="match status" value="1"/>
</dbReference>
<evidence type="ECO:0000256" key="1">
    <source>
        <dbReference type="ARBA" id="ARBA00022723"/>
    </source>
</evidence>
<dbReference type="Pfam" id="PF01521">
    <property type="entry name" value="Fe-S_biosyn"/>
    <property type="match status" value="1"/>
</dbReference>
<organism evidence="4 5">
    <name type="scientific">Enhydrobacter aerosaccus</name>
    <dbReference type="NCBI Taxonomy" id="225324"/>
    <lineage>
        <taxon>Bacteria</taxon>
        <taxon>Pseudomonadati</taxon>
        <taxon>Pseudomonadota</taxon>
        <taxon>Alphaproteobacteria</taxon>
        <taxon>Hyphomicrobiales</taxon>
        <taxon>Enhydrobacter</taxon>
    </lineage>
</organism>
<evidence type="ECO:0000313" key="4">
    <source>
        <dbReference type="EMBL" id="SJZ45955.1"/>
    </source>
</evidence>
<accession>A0A1T4KU42</accession>
<dbReference type="GO" id="GO:1990229">
    <property type="term" value="C:iron-sulfur cluster assembly complex"/>
    <property type="evidence" value="ECO:0007669"/>
    <property type="project" value="UniProtKB-ARBA"/>
</dbReference>
<dbReference type="GO" id="GO:0051539">
    <property type="term" value="F:4 iron, 4 sulfur cluster binding"/>
    <property type="evidence" value="ECO:0007669"/>
    <property type="project" value="TreeGrafter"/>
</dbReference>
<dbReference type="InterPro" id="IPR000361">
    <property type="entry name" value="ATAP_core_dom"/>
</dbReference>
<evidence type="ECO:0000259" key="3">
    <source>
        <dbReference type="Pfam" id="PF01521"/>
    </source>
</evidence>
<feature type="domain" description="Core" evidence="3">
    <location>
        <begin position="27"/>
        <end position="126"/>
    </location>
</feature>
<dbReference type="GO" id="GO:0005506">
    <property type="term" value="F:iron ion binding"/>
    <property type="evidence" value="ECO:0007669"/>
    <property type="project" value="TreeGrafter"/>
</dbReference>
<dbReference type="GO" id="GO:0016226">
    <property type="term" value="P:iron-sulfur cluster assembly"/>
    <property type="evidence" value="ECO:0007669"/>
    <property type="project" value="InterPro"/>
</dbReference>
<dbReference type="InterPro" id="IPR017870">
    <property type="entry name" value="FeS_cluster_insertion_CS"/>
</dbReference>
<keyword evidence="1" id="KW-0479">Metal-binding</keyword>
<dbReference type="SUPFAM" id="SSF89360">
    <property type="entry name" value="HesB-like domain"/>
    <property type="match status" value="1"/>
</dbReference>
<sequence length="130" mass="13955">MPSVRLALTKSPPIHILCDMSETTPFSVTPSAAKRIAFLASKEPKPVMMRVAVLGGGCSGFQYNFSFEDQRNDDDLVIERDGAAVLVDSTSLELLRGSELDYVEEMVGSAFQVKNPNATSSCGCGNSFSV</sequence>
<evidence type="ECO:0000313" key="5">
    <source>
        <dbReference type="Proteomes" id="UP000190092"/>
    </source>
</evidence>
<reference evidence="5" key="1">
    <citation type="submission" date="2017-02" db="EMBL/GenBank/DDBJ databases">
        <authorList>
            <person name="Varghese N."/>
            <person name="Submissions S."/>
        </authorList>
    </citation>
    <scope>NUCLEOTIDE SEQUENCE [LARGE SCALE GENOMIC DNA]</scope>
    <source>
        <strain evidence="5">ATCC 27094</strain>
    </source>
</reference>
<dbReference type="PROSITE" id="PS01152">
    <property type="entry name" value="HESB"/>
    <property type="match status" value="1"/>
</dbReference>
<dbReference type="EMBL" id="FUWJ01000001">
    <property type="protein sequence ID" value="SJZ45955.1"/>
    <property type="molecule type" value="Genomic_DNA"/>
</dbReference>